<sequence>MDQSTLDTYKEKIKKEEQYKEKLKSMKDKEGRPIYDYLTKEIFAKIVQQRKKRSLKEKSPQPLSE</sequence>
<dbReference type="EMBL" id="MWDB01000008">
    <property type="protein sequence ID" value="OQB41932.1"/>
    <property type="molecule type" value="Genomic_DNA"/>
</dbReference>
<reference evidence="1" key="1">
    <citation type="submission" date="2017-02" db="EMBL/GenBank/DDBJ databases">
        <title>Delving into the versatile metabolic prowess of the omnipresent phylum Bacteroidetes.</title>
        <authorList>
            <person name="Nobu M.K."/>
            <person name="Mei R."/>
            <person name="Narihiro T."/>
            <person name="Kuroda K."/>
            <person name="Liu W.-T."/>
        </authorList>
    </citation>
    <scope>NUCLEOTIDE SEQUENCE</scope>
    <source>
        <strain evidence="1">ADurb.Bin160</strain>
    </source>
</reference>
<evidence type="ECO:0000313" key="1">
    <source>
        <dbReference type="EMBL" id="OQB41932.1"/>
    </source>
</evidence>
<comment type="caution">
    <text evidence="1">The sequence shown here is derived from an EMBL/GenBank/DDBJ whole genome shotgun (WGS) entry which is preliminary data.</text>
</comment>
<organism evidence="1">
    <name type="scientific">candidate division CPR1 bacterium ADurb.Bin160</name>
    <dbReference type="NCBI Taxonomy" id="1852826"/>
    <lineage>
        <taxon>Bacteria</taxon>
        <taxon>candidate division CPR1</taxon>
    </lineage>
</organism>
<proteinExistence type="predicted"/>
<protein>
    <submittedName>
        <fullName evidence="1">Uncharacterized protein</fullName>
    </submittedName>
</protein>
<gene>
    <name evidence="1" type="ORF">BWY04_00545</name>
</gene>
<name>A0A1V5ZPP0_9BACT</name>
<dbReference type="Proteomes" id="UP000485621">
    <property type="component" value="Unassembled WGS sequence"/>
</dbReference>
<dbReference type="AlphaFoldDB" id="A0A1V5ZPP0"/>
<accession>A0A1V5ZPP0</accession>